<dbReference type="InterPro" id="IPR052337">
    <property type="entry name" value="SAT4-like"/>
</dbReference>
<proteinExistence type="inferred from homology"/>
<evidence type="ECO:0000313" key="9">
    <source>
        <dbReference type="Proteomes" id="UP000297229"/>
    </source>
</evidence>
<accession>A0A4Z1JZZ8</accession>
<feature type="transmembrane region" description="Helical" evidence="6">
    <location>
        <begin position="245"/>
        <end position="264"/>
    </location>
</feature>
<keyword evidence="9" id="KW-1185">Reference proteome</keyword>
<feature type="domain" description="Rhodopsin" evidence="7">
    <location>
        <begin position="34"/>
        <end position="269"/>
    </location>
</feature>
<protein>
    <recommendedName>
        <fullName evidence="7">Rhodopsin domain-containing protein</fullName>
    </recommendedName>
</protein>
<keyword evidence="4 6" id="KW-0472">Membrane</keyword>
<comment type="similarity">
    <text evidence="5">Belongs to the SAT4 family.</text>
</comment>
<comment type="caution">
    <text evidence="8">The sequence shown here is derived from an EMBL/GenBank/DDBJ whole genome shotgun (WGS) entry which is preliminary data.</text>
</comment>
<keyword evidence="2 6" id="KW-0812">Transmembrane</keyword>
<dbReference type="GO" id="GO:0016020">
    <property type="term" value="C:membrane"/>
    <property type="evidence" value="ECO:0007669"/>
    <property type="project" value="UniProtKB-SubCell"/>
</dbReference>
<feature type="transmembrane region" description="Helical" evidence="6">
    <location>
        <begin position="20"/>
        <end position="38"/>
    </location>
</feature>
<evidence type="ECO:0000256" key="4">
    <source>
        <dbReference type="ARBA" id="ARBA00023136"/>
    </source>
</evidence>
<reference evidence="8 9" key="1">
    <citation type="submission" date="2017-12" db="EMBL/GenBank/DDBJ databases">
        <title>Comparative genomics of Botrytis spp.</title>
        <authorList>
            <person name="Valero-Jimenez C.A."/>
            <person name="Tapia P."/>
            <person name="Veloso J."/>
            <person name="Silva-Moreno E."/>
            <person name="Staats M."/>
            <person name="Valdes J.H."/>
            <person name="Van Kan J.A.L."/>
        </authorList>
    </citation>
    <scope>NUCLEOTIDE SEQUENCE [LARGE SCALE GENOMIC DNA]</scope>
    <source>
        <strain evidence="8 9">Be9601</strain>
    </source>
</reference>
<feature type="transmembrane region" description="Helical" evidence="6">
    <location>
        <begin position="119"/>
        <end position="138"/>
    </location>
</feature>
<feature type="transmembrane region" description="Helical" evidence="6">
    <location>
        <begin position="50"/>
        <end position="71"/>
    </location>
</feature>
<dbReference type="PANTHER" id="PTHR33048:SF147">
    <property type="entry name" value="INTEGRAL MEMBRANE PROTEIN"/>
    <property type="match status" value="1"/>
</dbReference>
<name>A0A4Z1JZZ8_9HELO</name>
<evidence type="ECO:0000256" key="2">
    <source>
        <dbReference type="ARBA" id="ARBA00022692"/>
    </source>
</evidence>
<dbReference type="Proteomes" id="UP000297229">
    <property type="component" value="Unassembled WGS sequence"/>
</dbReference>
<keyword evidence="3 6" id="KW-1133">Transmembrane helix</keyword>
<gene>
    <name evidence="8" type="ORF">BELL_0274g00090</name>
</gene>
<dbReference type="EMBL" id="PQXM01000273">
    <property type="protein sequence ID" value="TGO74537.1"/>
    <property type="molecule type" value="Genomic_DNA"/>
</dbReference>
<comment type="subcellular location">
    <subcellularLocation>
        <location evidence="1">Membrane</location>
        <topology evidence="1">Multi-pass membrane protein</topology>
    </subcellularLocation>
</comment>
<dbReference type="AlphaFoldDB" id="A0A4Z1JZZ8"/>
<sequence>MSSSRAVHHFVSPEREVNAGIWSLFGGATVCLVLRLWCKLRRQGLWWDDYILILSWVVLLTTDIFISYEFATGYVVKTWNDRMLILISISSCLTTAGQTWSKSAFAVTLLRMTNNWQKFICVATLIILNVFLVLKVFVDWSKYCGKTGYQNWWRMPGFCVDYQAAANIKVGGNIFNIVADFVLALFPWMVTWKLKISLKEKIALCITMSLGVVVAIISAVRTAWMEDPSLDAYNDYYFWRQGLSMVWYSAEVAGTIIVQSIPLMRPLVNDMHTSLASKKLGSGADGKSYGPGKSNKSANRRTLTVILQGCDVKDDENDVEDQKRVDVDRMHLTQDENGKIVLRRRTDSGGDVNAYQNSRVTSSARRLEEEEIGLTEDQKDRMVVSSEYHANGGSLEDIPEYHAHRGPLEEIPEYHAHRGPLEEIPEYHPHGEPLEEIPEYRTIGGKEHIPMTEFHAVTC</sequence>
<dbReference type="InterPro" id="IPR049326">
    <property type="entry name" value="Rhodopsin_dom_fungi"/>
</dbReference>
<organism evidence="8 9">
    <name type="scientific">Botrytis elliptica</name>
    <dbReference type="NCBI Taxonomy" id="278938"/>
    <lineage>
        <taxon>Eukaryota</taxon>
        <taxon>Fungi</taxon>
        <taxon>Dikarya</taxon>
        <taxon>Ascomycota</taxon>
        <taxon>Pezizomycotina</taxon>
        <taxon>Leotiomycetes</taxon>
        <taxon>Helotiales</taxon>
        <taxon>Sclerotiniaceae</taxon>
        <taxon>Botrytis</taxon>
    </lineage>
</organism>
<evidence type="ECO:0000256" key="5">
    <source>
        <dbReference type="ARBA" id="ARBA00038359"/>
    </source>
</evidence>
<evidence type="ECO:0000313" key="8">
    <source>
        <dbReference type="EMBL" id="TGO74537.1"/>
    </source>
</evidence>
<evidence type="ECO:0000259" key="7">
    <source>
        <dbReference type="Pfam" id="PF20684"/>
    </source>
</evidence>
<dbReference type="STRING" id="278938.A0A4Z1JZZ8"/>
<dbReference type="Pfam" id="PF20684">
    <property type="entry name" value="Fung_rhodopsin"/>
    <property type="match status" value="1"/>
</dbReference>
<evidence type="ECO:0000256" key="3">
    <source>
        <dbReference type="ARBA" id="ARBA00022989"/>
    </source>
</evidence>
<feature type="transmembrane region" description="Helical" evidence="6">
    <location>
        <begin position="202"/>
        <end position="225"/>
    </location>
</feature>
<dbReference type="PANTHER" id="PTHR33048">
    <property type="entry name" value="PTH11-LIKE INTEGRAL MEMBRANE PROTEIN (AFU_ORTHOLOGUE AFUA_5G11245)"/>
    <property type="match status" value="1"/>
</dbReference>
<feature type="transmembrane region" description="Helical" evidence="6">
    <location>
        <begin position="170"/>
        <end position="190"/>
    </location>
</feature>
<evidence type="ECO:0000256" key="6">
    <source>
        <dbReference type="SAM" id="Phobius"/>
    </source>
</evidence>
<evidence type="ECO:0000256" key="1">
    <source>
        <dbReference type="ARBA" id="ARBA00004141"/>
    </source>
</evidence>
<dbReference type="OrthoDB" id="5417887at2759"/>